<evidence type="ECO:0000256" key="1">
    <source>
        <dbReference type="SAM" id="MobiDB-lite"/>
    </source>
</evidence>
<organism evidence="2">
    <name type="scientific">Rhodotorula toruloides</name>
    <name type="common">Yeast</name>
    <name type="synonym">Rhodosporidium toruloides</name>
    <dbReference type="NCBI Taxonomy" id="5286"/>
    <lineage>
        <taxon>Eukaryota</taxon>
        <taxon>Fungi</taxon>
        <taxon>Dikarya</taxon>
        <taxon>Basidiomycota</taxon>
        <taxon>Pucciniomycotina</taxon>
        <taxon>Microbotryomycetes</taxon>
        <taxon>Sporidiobolales</taxon>
        <taxon>Sporidiobolaceae</taxon>
        <taxon>Rhodotorula</taxon>
    </lineage>
</organism>
<reference evidence="2" key="1">
    <citation type="journal article" date="2014" name="Genome Announc.">
        <title>Draft genome sequence of Rhodosporidium toruloides CECT1137, an oleaginous yeast of biotechnological interest.</title>
        <authorList>
            <person name="Morin N."/>
            <person name="Calcas X."/>
            <person name="Devillers H."/>
            <person name="Durrens P."/>
            <person name="Sherman D.J."/>
            <person name="Nicaud J.-M."/>
            <person name="Neuveglise C."/>
        </authorList>
    </citation>
    <scope>NUCLEOTIDE SEQUENCE</scope>
    <source>
        <strain evidence="2">CECT1137</strain>
    </source>
</reference>
<dbReference type="AlphaFoldDB" id="A0A061ALE1"/>
<name>A0A061ALE1_RHOTO</name>
<feature type="region of interest" description="Disordered" evidence="1">
    <location>
        <begin position="1"/>
        <end position="93"/>
    </location>
</feature>
<gene>
    <name evidence="2" type="ORF">RHTO0S_03e08746g</name>
</gene>
<evidence type="ECO:0000313" key="2">
    <source>
        <dbReference type="EMBL" id="CDR38369.1"/>
    </source>
</evidence>
<dbReference type="EMBL" id="LK052938">
    <property type="protein sequence ID" value="CDR38369.1"/>
    <property type="molecule type" value="Genomic_DNA"/>
</dbReference>
<accession>A0A061ALE1</accession>
<proteinExistence type="predicted"/>
<protein>
    <submittedName>
        <fullName evidence="2">RHTO0S03e08746g1_1</fullName>
    </submittedName>
</protein>
<dbReference type="OrthoDB" id="10308895at2759"/>
<sequence length="93" mass="10420">MPWRPNVFKSKKDKKSGGESSAGDRRPGTRGGEPGFSHKAEATGYCPQSNLDVHPGTRVWLPEEIEERNHPGRRLIIPESPADEEPSQQQMDR</sequence>